<dbReference type="Proteomes" id="UP000029389">
    <property type="component" value="Unassembled WGS sequence"/>
</dbReference>
<evidence type="ECO:0000313" key="1">
    <source>
        <dbReference type="EMBL" id="KFM95259.1"/>
    </source>
</evidence>
<evidence type="ECO:0000313" key="2">
    <source>
        <dbReference type="Proteomes" id="UP000029389"/>
    </source>
</evidence>
<dbReference type="EMBL" id="JMQC01000011">
    <property type="protein sequence ID" value="KFM95259.1"/>
    <property type="molecule type" value="Genomic_DNA"/>
</dbReference>
<comment type="caution">
    <text evidence="1">The sequence shown here is derived from an EMBL/GenBank/DDBJ whole genome shotgun (WGS) entry which is preliminary data.</text>
</comment>
<dbReference type="AlphaFoldDB" id="A0A090Y9T9"/>
<gene>
    <name evidence="1" type="ORF">DJ93_5640</name>
</gene>
<accession>A0A090Y9T9</accession>
<name>A0A090Y9T9_9BACI</name>
<proteinExistence type="predicted"/>
<organism evidence="1 2">
    <name type="scientific">Bacillus clarus</name>
    <dbReference type="NCBI Taxonomy" id="2338372"/>
    <lineage>
        <taxon>Bacteria</taxon>
        <taxon>Bacillati</taxon>
        <taxon>Bacillota</taxon>
        <taxon>Bacilli</taxon>
        <taxon>Bacillales</taxon>
        <taxon>Bacillaceae</taxon>
        <taxon>Bacillus</taxon>
        <taxon>Bacillus cereus group</taxon>
    </lineage>
</organism>
<protein>
    <submittedName>
        <fullName evidence="1">Uncharacterized protein</fullName>
    </submittedName>
</protein>
<sequence>MNLGKFNNSMSLHVSYNDVVDMRLTRFTNFYVLYVQLCEVTTELIKEKRNYNMTLTESPLSIDIKNRKNC</sequence>
<reference evidence="1 2" key="1">
    <citation type="submission" date="2014-04" db="EMBL/GenBank/DDBJ databases">
        <authorList>
            <person name="Bishop-Lilly K.A."/>
            <person name="Broomall S.M."/>
            <person name="Chain P.S."/>
            <person name="Chertkov O."/>
            <person name="Coyne S.R."/>
            <person name="Daligault H.E."/>
            <person name="Davenport K.W."/>
            <person name="Erkkila T."/>
            <person name="Frey K.G."/>
            <person name="Gibbons H.S."/>
            <person name="Gu W."/>
            <person name="Jaissle J."/>
            <person name="Johnson S.L."/>
            <person name="Koroleva G.I."/>
            <person name="Ladner J.T."/>
            <person name="Lo C.-C."/>
            <person name="Minogue T.D."/>
            <person name="Munk C."/>
            <person name="Palacios G.F."/>
            <person name="Redden C.L."/>
            <person name="Rosenzweig C.N."/>
            <person name="Scholz M.B."/>
            <person name="Teshima H."/>
            <person name="Xu Y."/>
        </authorList>
    </citation>
    <scope>NUCLEOTIDE SEQUENCE [LARGE SCALE GENOMIC DNA]</scope>
    <source>
        <strain evidence="1 2">BHP</strain>
    </source>
</reference>